<name>T0ZNQ3_9ZZZZ</name>
<sequence>ASGVLTLGIGASVAVFTLIDQVLIKPLPLPDASRVMVVGRSEHSGVGPVSPLQYQHLRSLDGVISIGLAQPGAQVNIVGRGPPEVVSATFIDHTLLPTLGLHPVLGRNFAAQEDQPHGPNVVMLGYGFWRRRYDGNREVLGQALIVNGRAYTIVGVLPANFDALDFRADVVLPIELPANSTDDGTNYVAVAR</sequence>
<feature type="non-terminal residue" evidence="2">
    <location>
        <position position="192"/>
    </location>
</feature>
<reference evidence="2" key="2">
    <citation type="journal article" date="2014" name="ISME J.">
        <title>Microbial stratification in low pH oxic and suboxic macroscopic growths along an acid mine drainage.</title>
        <authorList>
            <person name="Mendez-Garcia C."/>
            <person name="Mesa V."/>
            <person name="Sprenger R.R."/>
            <person name="Richter M."/>
            <person name="Diez M.S."/>
            <person name="Solano J."/>
            <person name="Bargiela R."/>
            <person name="Golyshina O.V."/>
            <person name="Manteca A."/>
            <person name="Ramos J.L."/>
            <person name="Gallego J.R."/>
            <person name="Llorente I."/>
            <person name="Martins Dos Santos V.A."/>
            <person name="Jensen O.N."/>
            <person name="Pelaez A.I."/>
            <person name="Sanchez J."/>
            <person name="Ferrer M."/>
        </authorList>
    </citation>
    <scope>NUCLEOTIDE SEQUENCE</scope>
</reference>
<dbReference type="InterPro" id="IPR025857">
    <property type="entry name" value="MacB_PCD"/>
</dbReference>
<evidence type="ECO:0000259" key="1">
    <source>
        <dbReference type="Pfam" id="PF12704"/>
    </source>
</evidence>
<dbReference type="Pfam" id="PF12704">
    <property type="entry name" value="MacB_PCD"/>
    <property type="match status" value="1"/>
</dbReference>
<comment type="caution">
    <text evidence="2">The sequence shown here is derived from an EMBL/GenBank/DDBJ whole genome shotgun (WGS) entry which is preliminary data.</text>
</comment>
<accession>T0ZNQ3</accession>
<reference evidence="2" key="1">
    <citation type="submission" date="2013-08" db="EMBL/GenBank/DDBJ databases">
        <authorList>
            <person name="Mendez C."/>
            <person name="Richter M."/>
            <person name="Ferrer M."/>
            <person name="Sanchez J."/>
        </authorList>
    </citation>
    <scope>NUCLEOTIDE SEQUENCE</scope>
</reference>
<feature type="domain" description="MacB-like periplasmic core" evidence="1">
    <location>
        <begin position="5"/>
        <end position="190"/>
    </location>
</feature>
<organism evidence="2">
    <name type="scientific">mine drainage metagenome</name>
    <dbReference type="NCBI Taxonomy" id="410659"/>
    <lineage>
        <taxon>unclassified sequences</taxon>
        <taxon>metagenomes</taxon>
        <taxon>ecological metagenomes</taxon>
    </lineage>
</organism>
<dbReference type="AlphaFoldDB" id="T0ZNQ3"/>
<evidence type="ECO:0000313" key="2">
    <source>
        <dbReference type="EMBL" id="EQD49976.1"/>
    </source>
</evidence>
<dbReference type="EMBL" id="AUZZ01005344">
    <property type="protein sequence ID" value="EQD49976.1"/>
    <property type="molecule type" value="Genomic_DNA"/>
</dbReference>
<protein>
    <submittedName>
        <fullName evidence="2">Permease</fullName>
    </submittedName>
</protein>
<gene>
    <name evidence="2" type="ORF">B2A_07468</name>
</gene>
<feature type="non-terminal residue" evidence="2">
    <location>
        <position position="1"/>
    </location>
</feature>
<proteinExistence type="predicted"/>